<evidence type="ECO:0000313" key="2">
    <source>
        <dbReference type="EMBL" id="EDN82370.1"/>
    </source>
</evidence>
<evidence type="ECO:0000256" key="1">
    <source>
        <dbReference type="SAM" id="MobiDB-lite"/>
    </source>
</evidence>
<comment type="caution">
    <text evidence="2">The sequence shown here is derived from an EMBL/GenBank/DDBJ whole genome shotgun (WGS) entry which is preliminary data.</text>
</comment>
<reference evidence="2 3" key="2">
    <citation type="submission" date="2007-05" db="EMBL/GenBank/DDBJ databases">
        <title>Draft genome sequence of Bifidobacterium adolescentis (L2-32).</title>
        <authorList>
            <person name="Sudarsanam P."/>
            <person name="Ley R."/>
            <person name="Guruge J."/>
            <person name="Turnbaugh P.J."/>
            <person name="Mahowald M."/>
            <person name="Liep D."/>
            <person name="Gordon J."/>
        </authorList>
    </citation>
    <scope>NUCLEOTIDE SEQUENCE [LARGE SCALE GENOMIC DNA]</scope>
    <source>
        <strain evidence="2 3">L2-32</strain>
    </source>
</reference>
<dbReference type="HOGENOM" id="CLU_2749629_0_0_11"/>
<dbReference type="EMBL" id="AAXD02000070">
    <property type="protein sequence ID" value="EDN82370.1"/>
    <property type="molecule type" value="Genomic_DNA"/>
</dbReference>
<reference evidence="2 3" key="1">
    <citation type="submission" date="2007-04" db="EMBL/GenBank/DDBJ databases">
        <authorList>
            <person name="Fulton L."/>
            <person name="Clifton S."/>
            <person name="Fulton B."/>
            <person name="Xu J."/>
            <person name="Minx P."/>
            <person name="Pepin K.H."/>
            <person name="Johnson M."/>
            <person name="Thiruvilangam P."/>
            <person name="Bhonagiri V."/>
            <person name="Nash W.E."/>
            <person name="Mardis E.R."/>
            <person name="Wilson R.K."/>
        </authorList>
    </citation>
    <scope>NUCLEOTIDE SEQUENCE [LARGE SCALE GENOMIC DNA]</scope>
    <source>
        <strain evidence="2 3">L2-32</strain>
    </source>
</reference>
<proteinExistence type="predicted"/>
<dbReference type="AlphaFoldDB" id="A7A7Q2"/>
<accession>A7A7Q2</accession>
<gene>
    <name evidence="2" type="ORF">BIFADO_01892</name>
</gene>
<evidence type="ECO:0000313" key="3">
    <source>
        <dbReference type="Proteomes" id="UP000003773"/>
    </source>
</evidence>
<organism evidence="2 3">
    <name type="scientific">Bifidobacterium adolescentis L2-32</name>
    <dbReference type="NCBI Taxonomy" id="411481"/>
    <lineage>
        <taxon>Bacteria</taxon>
        <taxon>Bacillati</taxon>
        <taxon>Actinomycetota</taxon>
        <taxon>Actinomycetes</taxon>
        <taxon>Bifidobacteriales</taxon>
        <taxon>Bifidobacteriaceae</taxon>
        <taxon>Bifidobacterium</taxon>
    </lineage>
</organism>
<dbReference type="Proteomes" id="UP000003773">
    <property type="component" value="Unassembled WGS sequence"/>
</dbReference>
<name>A7A7Q2_BIFAD</name>
<protein>
    <submittedName>
        <fullName evidence="2">Uncharacterized protein</fullName>
    </submittedName>
</protein>
<feature type="region of interest" description="Disordered" evidence="1">
    <location>
        <begin position="21"/>
        <end position="47"/>
    </location>
</feature>
<sequence length="70" mass="7404">MTLNRLDSISAAMQSNTSSAMKTGYNRVLPDNRGSHNLRASGAGDSCKGLRAASRTAGRALEQPWGLGRI</sequence>